<dbReference type="FunFam" id="3.40.1480.10:FF:000002">
    <property type="entry name" value="Glycerate kinase"/>
    <property type="match status" value="1"/>
</dbReference>
<feature type="domain" description="MOFRL" evidence="5">
    <location>
        <begin position="321"/>
        <end position="427"/>
    </location>
</feature>
<dbReference type="FunFam" id="3.40.50.10180:FF:000001">
    <property type="entry name" value="Glycerate kinase"/>
    <property type="match status" value="1"/>
</dbReference>
<evidence type="ECO:0000256" key="3">
    <source>
        <dbReference type="ARBA" id="ARBA00022777"/>
    </source>
</evidence>
<name>A0AAW9Q2L1_9BURK</name>
<evidence type="ECO:0000259" key="6">
    <source>
        <dbReference type="Pfam" id="PF13660"/>
    </source>
</evidence>
<dbReference type="RefSeq" id="WP_332288146.1">
    <property type="nucleotide sequence ID" value="NZ_JAZIBG010000016.1"/>
</dbReference>
<dbReference type="InterPro" id="IPR007835">
    <property type="entry name" value="MOFRL"/>
</dbReference>
<keyword evidence="3 7" id="KW-0418">Kinase</keyword>
<dbReference type="Gene3D" id="3.40.1480.10">
    <property type="entry name" value="MOFRL domain"/>
    <property type="match status" value="1"/>
</dbReference>
<feature type="domain" description="MOFRL-associated" evidence="6">
    <location>
        <begin position="15"/>
        <end position="240"/>
    </location>
</feature>
<evidence type="ECO:0000256" key="1">
    <source>
        <dbReference type="ARBA" id="ARBA00022679"/>
    </source>
</evidence>
<keyword evidence="2" id="KW-0547">Nucleotide-binding</keyword>
<sequence>MNPIPRPQDDPRGFLRALYDAAVQRALPLHTTQAFLPPPPKGRTVVIGAGKAGGAMAQAVDALWPKDAPLSGLVVTRYDHVPPAYKAQPGRIEVVEAAHPVPDEAGRQAAARILQLAQGLTADDLVLCLISGGGSALLSLPAEGITLEEKQAVNKALLKSGAAIDEMNCVRKHLSAIKGGRLAALCAPARVVSLLISDVPGDEPAVIASGPTVPDPTTCADAMAILKRYGIEVPAGARAGLESGALETPKPGDPRFDGHQVHMIATPQQSLEAAAALARQAGIEAYILSDEIEGESREVGKVHAALARAVARRGAPFAKPCVILSGGETTVTVRSKGGRGGRATEFLLGCAIALQAEPGVHVLAADTDGIDGVEDNAGAVVTPDTLARAAAQGLKASDYLDRNDAYNFFGPIGDLVVPGPTFTNVNDFRALLVV</sequence>
<dbReference type="GO" id="GO:0005737">
    <property type="term" value="C:cytoplasm"/>
    <property type="evidence" value="ECO:0007669"/>
    <property type="project" value="TreeGrafter"/>
</dbReference>
<dbReference type="Gene3D" id="3.40.50.10180">
    <property type="entry name" value="Glycerate kinase, MOFRL-like N-terminal domain"/>
    <property type="match status" value="1"/>
</dbReference>
<gene>
    <name evidence="7" type="ORF">V4F39_04695</name>
</gene>
<dbReference type="Pfam" id="PF05161">
    <property type="entry name" value="MOFRL"/>
    <property type="match status" value="1"/>
</dbReference>
<dbReference type="InterPro" id="IPR038614">
    <property type="entry name" value="GK_N_sf"/>
</dbReference>
<keyword evidence="8" id="KW-1185">Reference proteome</keyword>
<dbReference type="InterPro" id="IPR025286">
    <property type="entry name" value="MOFRL_assoc_dom"/>
</dbReference>
<dbReference type="GO" id="GO:0005524">
    <property type="term" value="F:ATP binding"/>
    <property type="evidence" value="ECO:0007669"/>
    <property type="project" value="UniProtKB-KW"/>
</dbReference>
<dbReference type="SUPFAM" id="SSF82544">
    <property type="entry name" value="GckA/TtuD-like"/>
    <property type="match status" value="1"/>
</dbReference>
<dbReference type="AlphaFoldDB" id="A0AAW9Q2L1"/>
<evidence type="ECO:0000256" key="4">
    <source>
        <dbReference type="ARBA" id="ARBA00022840"/>
    </source>
</evidence>
<dbReference type="Pfam" id="PF13660">
    <property type="entry name" value="DUF4147"/>
    <property type="match status" value="1"/>
</dbReference>
<organism evidence="7 8">
    <name type="scientific">Aquincola agrisoli</name>
    <dbReference type="NCBI Taxonomy" id="3119538"/>
    <lineage>
        <taxon>Bacteria</taxon>
        <taxon>Pseudomonadati</taxon>
        <taxon>Pseudomonadota</taxon>
        <taxon>Betaproteobacteria</taxon>
        <taxon>Burkholderiales</taxon>
        <taxon>Sphaerotilaceae</taxon>
        <taxon>Aquincola</taxon>
    </lineage>
</organism>
<evidence type="ECO:0000313" key="7">
    <source>
        <dbReference type="EMBL" id="MEF7613201.1"/>
    </source>
</evidence>
<keyword evidence="4" id="KW-0067">ATP-binding</keyword>
<dbReference type="EMBL" id="JAZIBG010000016">
    <property type="protein sequence ID" value="MEF7613201.1"/>
    <property type="molecule type" value="Genomic_DNA"/>
</dbReference>
<proteinExistence type="predicted"/>
<evidence type="ECO:0000256" key="2">
    <source>
        <dbReference type="ARBA" id="ARBA00022741"/>
    </source>
</evidence>
<dbReference type="Proteomes" id="UP001336250">
    <property type="component" value="Unassembled WGS sequence"/>
</dbReference>
<dbReference type="PANTHER" id="PTHR12227">
    <property type="entry name" value="GLYCERATE KINASE"/>
    <property type="match status" value="1"/>
</dbReference>
<evidence type="ECO:0000313" key="8">
    <source>
        <dbReference type="Proteomes" id="UP001336250"/>
    </source>
</evidence>
<evidence type="ECO:0000259" key="5">
    <source>
        <dbReference type="Pfam" id="PF05161"/>
    </source>
</evidence>
<dbReference type="InterPro" id="IPR037035">
    <property type="entry name" value="GK-like_C_sf"/>
</dbReference>
<dbReference type="GO" id="GO:0008887">
    <property type="term" value="F:glycerate kinase activity"/>
    <property type="evidence" value="ECO:0007669"/>
    <property type="project" value="InterPro"/>
</dbReference>
<accession>A0AAW9Q2L1</accession>
<protein>
    <submittedName>
        <fullName evidence="7">Glycerate kinase</fullName>
    </submittedName>
</protein>
<keyword evidence="1" id="KW-0808">Transferase</keyword>
<reference evidence="7 8" key="1">
    <citation type="submission" date="2024-02" db="EMBL/GenBank/DDBJ databases">
        <title>Genome sequence of Aquincola sp. MAHUQ-54.</title>
        <authorList>
            <person name="Huq M.A."/>
        </authorList>
    </citation>
    <scope>NUCLEOTIDE SEQUENCE [LARGE SCALE GENOMIC DNA]</scope>
    <source>
        <strain evidence="7 8">MAHUQ-54</strain>
    </source>
</reference>
<dbReference type="PANTHER" id="PTHR12227:SF0">
    <property type="entry name" value="GLYCERATE KINASE"/>
    <property type="match status" value="1"/>
</dbReference>
<comment type="caution">
    <text evidence="7">The sequence shown here is derived from an EMBL/GenBank/DDBJ whole genome shotgun (WGS) entry which is preliminary data.</text>
</comment>
<dbReference type="InterPro" id="IPR039760">
    <property type="entry name" value="MOFRL_protein"/>
</dbReference>